<dbReference type="GO" id="GO:0005524">
    <property type="term" value="F:ATP binding"/>
    <property type="evidence" value="ECO:0007669"/>
    <property type="project" value="InterPro"/>
</dbReference>
<feature type="compositionally biased region" description="Acidic residues" evidence="1">
    <location>
        <begin position="79"/>
        <end position="88"/>
    </location>
</feature>
<dbReference type="Proteomes" id="UP000267821">
    <property type="component" value="Unassembled WGS sequence"/>
</dbReference>
<organism evidence="5 6">
    <name type="scientific">Terfezia boudieri ATCC MYA-4762</name>
    <dbReference type="NCBI Taxonomy" id="1051890"/>
    <lineage>
        <taxon>Eukaryota</taxon>
        <taxon>Fungi</taxon>
        <taxon>Dikarya</taxon>
        <taxon>Ascomycota</taxon>
        <taxon>Pezizomycotina</taxon>
        <taxon>Pezizomycetes</taxon>
        <taxon>Pezizales</taxon>
        <taxon>Pezizaceae</taxon>
        <taxon>Terfezia</taxon>
    </lineage>
</organism>
<feature type="domain" description="ATPase AAA-type core" evidence="2">
    <location>
        <begin position="701"/>
        <end position="773"/>
    </location>
</feature>
<feature type="domain" description="AAA+ ATPase lid" evidence="4">
    <location>
        <begin position="779"/>
        <end position="869"/>
    </location>
</feature>
<feature type="domain" description="DUF7025" evidence="3">
    <location>
        <begin position="324"/>
        <end position="419"/>
    </location>
</feature>
<dbReference type="Pfam" id="PF23232">
    <property type="entry name" value="AAA_lid_13"/>
    <property type="match status" value="1"/>
</dbReference>
<evidence type="ECO:0000259" key="3">
    <source>
        <dbReference type="Pfam" id="PF22942"/>
    </source>
</evidence>
<dbReference type="GO" id="GO:0016887">
    <property type="term" value="F:ATP hydrolysis activity"/>
    <property type="evidence" value="ECO:0007669"/>
    <property type="project" value="InterPro"/>
</dbReference>
<dbReference type="EMBL" id="ML121590">
    <property type="protein sequence ID" value="RPB19365.1"/>
    <property type="molecule type" value="Genomic_DNA"/>
</dbReference>
<reference evidence="5 6" key="1">
    <citation type="journal article" date="2018" name="Nat. Ecol. Evol.">
        <title>Pezizomycetes genomes reveal the molecular basis of ectomycorrhizal truffle lifestyle.</title>
        <authorList>
            <person name="Murat C."/>
            <person name="Payen T."/>
            <person name="Noel B."/>
            <person name="Kuo A."/>
            <person name="Morin E."/>
            <person name="Chen J."/>
            <person name="Kohler A."/>
            <person name="Krizsan K."/>
            <person name="Balestrini R."/>
            <person name="Da Silva C."/>
            <person name="Montanini B."/>
            <person name="Hainaut M."/>
            <person name="Levati E."/>
            <person name="Barry K.W."/>
            <person name="Belfiori B."/>
            <person name="Cichocki N."/>
            <person name="Clum A."/>
            <person name="Dockter R.B."/>
            <person name="Fauchery L."/>
            <person name="Guy J."/>
            <person name="Iotti M."/>
            <person name="Le Tacon F."/>
            <person name="Lindquist E.A."/>
            <person name="Lipzen A."/>
            <person name="Malagnac F."/>
            <person name="Mello A."/>
            <person name="Molinier V."/>
            <person name="Miyauchi S."/>
            <person name="Poulain J."/>
            <person name="Riccioni C."/>
            <person name="Rubini A."/>
            <person name="Sitrit Y."/>
            <person name="Splivallo R."/>
            <person name="Traeger S."/>
            <person name="Wang M."/>
            <person name="Zifcakova L."/>
            <person name="Wipf D."/>
            <person name="Zambonelli A."/>
            <person name="Paolocci F."/>
            <person name="Nowrousian M."/>
            <person name="Ottonello S."/>
            <person name="Baldrian P."/>
            <person name="Spatafora J.W."/>
            <person name="Henrissat B."/>
            <person name="Nagy L.G."/>
            <person name="Aury J.M."/>
            <person name="Wincker P."/>
            <person name="Grigoriev I.V."/>
            <person name="Bonfante P."/>
            <person name="Martin F.M."/>
        </authorList>
    </citation>
    <scope>NUCLEOTIDE SEQUENCE [LARGE SCALE GENOMIC DNA]</scope>
    <source>
        <strain evidence="5 6">ATCC MYA-4762</strain>
    </source>
</reference>
<evidence type="ECO:0000259" key="4">
    <source>
        <dbReference type="Pfam" id="PF23232"/>
    </source>
</evidence>
<accession>A0A3N4LN17</accession>
<name>A0A3N4LN17_9PEZI</name>
<dbReference type="OrthoDB" id="10042665at2759"/>
<evidence type="ECO:0000256" key="1">
    <source>
        <dbReference type="SAM" id="MobiDB-lite"/>
    </source>
</evidence>
<gene>
    <name evidence="5" type="ORF">L211DRAFT_638185</name>
</gene>
<dbReference type="Pfam" id="PF22942">
    <property type="entry name" value="DUF7025"/>
    <property type="match status" value="1"/>
</dbReference>
<dbReference type="SUPFAM" id="SSF52540">
    <property type="entry name" value="P-loop containing nucleoside triphosphate hydrolases"/>
    <property type="match status" value="1"/>
</dbReference>
<dbReference type="PANTHER" id="PTHR46411">
    <property type="entry name" value="FAMILY ATPASE, PUTATIVE-RELATED"/>
    <property type="match status" value="1"/>
</dbReference>
<dbReference type="InterPro" id="IPR003959">
    <property type="entry name" value="ATPase_AAA_core"/>
</dbReference>
<evidence type="ECO:0000313" key="5">
    <source>
        <dbReference type="EMBL" id="RPB19365.1"/>
    </source>
</evidence>
<protein>
    <submittedName>
        <fullName evidence="5">Uncharacterized protein</fullName>
    </submittedName>
</protein>
<proteinExistence type="predicted"/>
<feature type="region of interest" description="Disordered" evidence="1">
    <location>
        <begin position="43"/>
        <end position="99"/>
    </location>
</feature>
<dbReference type="AlphaFoldDB" id="A0A3N4LN17"/>
<feature type="compositionally biased region" description="Polar residues" evidence="1">
    <location>
        <begin position="45"/>
        <end position="72"/>
    </location>
</feature>
<dbReference type="Gene3D" id="3.40.50.300">
    <property type="entry name" value="P-loop containing nucleotide triphosphate hydrolases"/>
    <property type="match status" value="1"/>
</dbReference>
<dbReference type="InterPro" id="IPR027417">
    <property type="entry name" value="P-loop_NTPase"/>
</dbReference>
<dbReference type="PANTHER" id="PTHR46411:SF1">
    <property type="entry name" value="FAMILY ATPASE, PUTATIVE (AFU_ORTHOLOGUE AFUA_7G05752)-RELATED"/>
    <property type="match status" value="1"/>
</dbReference>
<keyword evidence="6" id="KW-1185">Reference proteome</keyword>
<dbReference type="STRING" id="1051890.A0A3N4LN17"/>
<dbReference type="InterPro" id="IPR054289">
    <property type="entry name" value="DUF7025"/>
</dbReference>
<dbReference type="InParanoid" id="A0A3N4LN17"/>
<evidence type="ECO:0000313" key="6">
    <source>
        <dbReference type="Proteomes" id="UP000267821"/>
    </source>
</evidence>
<feature type="compositionally biased region" description="Polar residues" evidence="1">
    <location>
        <begin position="8"/>
        <end position="24"/>
    </location>
</feature>
<sequence length="884" mass="98850">MAPAPDSPSASENSLRTSQSNQAPSHLAATTATTTSVLCSACSAPTSNTVNTKATSTVDTETATPASGNGTEQELCGDSSDDSEDEELPPPADPDATGLKSKEVIQTMQLEFGNLLGEIGKKHKKKEEEKVVRERASKLEFKRLDELYNKNIHDFYLAESNAQSSQKEDKWEEYIFIIRRRFDWQNRYQKTFVDIKSNELKAVLKEVLDGIEGISLVEDKPTVRPTLFFGNRDSLSSILSPLSGNLGLPFSTFGITTGANVKSFAPPDLQLEPNLLFNYLPELETYLTEHVASEESSAKTVSHLKLLIEYIQADYGDIQKRLFPMLANAEITFELLWALLLPNSLLFTIDPGSGEDRMIKLDWVELRETPDRGRFYQLDCHYVEFDGKIFGEATCTLEIPEFRGVRKIDQLGVYPIQYHTKEETLKQKLIERGKAFCELKGMHYRMYKGIAYFKKKKGFVKVNINGRVMIDSLTFRRVNPNYRLAPVKDFDAGGSKSRNDEENEFDDCCGGLAGEDDDDDDDFNSAAPVATTSRLKSALRSAAAARRRYTIDALGKVRLIRKEAADKIVATGTNTSPDGEIQADGGLNPENMTEEDLLLCSPTVLGFSFSDKLWVELSVSHISDIEWNTGAFDSLVLPESQKRIVRALVESHSKQSTKKGSGFDDFIKGKGKGISEFLKKPLYCVGAGELGTDARTLELQLSKILDVAHVWGAVLLLDEADVFLERRSVHDLHRNALVSIFLRLLEYFQGILFLTTNRVETFDEAFQSRIHIALRYSDLDRKAKKQIWNSFLNIVAKDEASGDSANATDTPLREVVTKDELENLARRELNGRQIKNVVRTAQALAHNKGEKLGMEHLREVLEVTEGFERDLKGTGQLEGMMSYA</sequence>
<dbReference type="Pfam" id="PF00004">
    <property type="entry name" value="AAA"/>
    <property type="match status" value="1"/>
</dbReference>
<feature type="region of interest" description="Disordered" evidence="1">
    <location>
        <begin position="1"/>
        <end position="29"/>
    </location>
</feature>
<evidence type="ECO:0000259" key="2">
    <source>
        <dbReference type="Pfam" id="PF00004"/>
    </source>
</evidence>
<dbReference type="InterPro" id="IPR056599">
    <property type="entry name" value="AAA_lid_fung"/>
</dbReference>